<organism evidence="2 3">
    <name type="scientific">Variovorax boronicumulans</name>
    <dbReference type="NCBI Taxonomy" id="436515"/>
    <lineage>
        <taxon>Bacteria</taxon>
        <taxon>Pseudomonadati</taxon>
        <taxon>Pseudomonadota</taxon>
        <taxon>Betaproteobacteria</taxon>
        <taxon>Burkholderiales</taxon>
        <taxon>Comamonadaceae</taxon>
        <taxon>Variovorax</taxon>
    </lineage>
</organism>
<evidence type="ECO:0000313" key="2">
    <source>
        <dbReference type="EMBL" id="ATA56890.1"/>
    </source>
</evidence>
<dbReference type="InterPro" id="IPR016064">
    <property type="entry name" value="NAD/diacylglycerol_kinase_sf"/>
</dbReference>
<feature type="domain" description="DAGKc" evidence="1">
    <location>
        <begin position="7"/>
        <end position="140"/>
    </location>
</feature>
<dbReference type="InterPro" id="IPR001206">
    <property type="entry name" value="Diacylglycerol_kinase_cat_dom"/>
</dbReference>
<dbReference type="InterPro" id="IPR017438">
    <property type="entry name" value="ATP-NAD_kinase_N"/>
</dbReference>
<dbReference type="GO" id="GO:0016301">
    <property type="term" value="F:kinase activity"/>
    <property type="evidence" value="ECO:0007669"/>
    <property type="project" value="UniProtKB-KW"/>
</dbReference>
<dbReference type="Gene3D" id="2.60.200.40">
    <property type="match status" value="1"/>
</dbReference>
<dbReference type="SMART" id="SM00046">
    <property type="entry name" value="DAGKc"/>
    <property type="match status" value="1"/>
</dbReference>
<dbReference type="PANTHER" id="PTHR12358">
    <property type="entry name" value="SPHINGOSINE KINASE"/>
    <property type="match status" value="1"/>
</dbReference>
<dbReference type="KEGG" id="vbo:CKY39_29460"/>
<reference evidence="2 3" key="1">
    <citation type="submission" date="2017-09" db="EMBL/GenBank/DDBJ databases">
        <title>The diverse metabolic capabilities of V. boronicumulans make it an excellent choice for continued studies on novel biodegradation.</title>
        <authorList>
            <person name="Sun S."/>
        </authorList>
    </citation>
    <scope>NUCLEOTIDE SEQUENCE [LARGE SCALE GENOMIC DNA]</scope>
    <source>
        <strain evidence="2 3">J1</strain>
    </source>
</reference>
<keyword evidence="2" id="KW-0808">Transferase</keyword>
<evidence type="ECO:0000259" key="1">
    <source>
        <dbReference type="PROSITE" id="PS50146"/>
    </source>
</evidence>
<dbReference type="Gene3D" id="3.40.50.10330">
    <property type="entry name" value="Probable inorganic polyphosphate/atp-NAD kinase, domain 1"/>
    <property type="match status" value="1"/>
</dbReference>
<dbReference type="InterPro" id="IPR050187">
    <property type="entry name" value="Lipid_Phosphate_FormReg"/>
</dbReference>
<evidence type="ECO:0000313" key="3">
    <source>
        <dbReference type="Proteomes" id="UP000217154"/>
    </source>
</evidence>
<dbReference type="EMBL" id="CP023284">
    <property type="protein sequence ID" value="ATA56890.1"/>
    <property type="molecule type" value="Genomic_DNA"/>
</dbReference>
<accession>A0A250DR90</accession>
<proteinExistence type="predicted"/>
<dbReference type="Pfam" id="PF00781">
    <property type="entry name" value="DAGK_cat"/>
    <property type="match status" value="1"/>
</dbReference>
<keyword evidence="2" id="KW-0418">Kinase</keyword>
<dbReference type="PANTHER" id="PTHR12358:SF54">
    <property type="entry name" value="SPHINGOSINE KINASE RELATED PROTEIN"/>
    <property type="match status" value="1"/>
</dbReference>
<dbReference type="Proteomes" id="UP000217154">
    <property type="component" value="Chromosome"/>
</dbReference>
<dbReference type="RefSeq" id="WP_095746940.1">
    <property type="nucleotide sequence ID" value="NZ_CP023284.1"/>
</dbReference>
<protein>
    <submittedName>
        <fullName evidence="2">Diacylglycerol kinase</fullName>
    </submittedName>
</protein>
<dbReference type="PROSITE" id="PS50146">
    <property type="entry name" value="DAGK"/>
    <property type="match status" value="1"/>
</dbReference>
<dbReference type="SUPFAM" id="SSF111331">
    <property type="entry name" value="NAD kinase/diacylglycerol kinase-like"/>
    <property type="match status" value="1"/>
</dbReference>
<gene>
    <name evidence="2" type="ORF">CKY39_29460</name>
</gene>
<name>A0A250DR90_9BURK</name>
<sequence>MASPHIGPDTPFFIVLNAGSGSEDAAQARQVIDDAFAADGRRHRVFLVDGPGRVQALAREAVERARAVGGVVVAAGGDGTINAVAQATLGSGCPFGVLPQGTFNYFSRTHGIPRDTAQALQVLLTQQPRAVQVGLVNDRVFLVNASMGLYADLLEERESHKARFGRHRWIAFYSGLLTVLRGRHRHWQLRIASHGHERDIRTPTLFVGNNPLQLMQAGVDHAEAPEQGRLTAVALKPVGLLAMPGLLVRGALGRLGDADEVLSFPFESMTVKAGRLRTPRRVKIATDGEIDWVDMPLLFRVAPDPLWLVRPDSAPELEAARP</sequence>
<dbReference type="AlphaFoldDB" id="A0A250DR90"/>